<reference evidence="1 2" key="1">
    <citation type="submission" date="2017-11" db="EMBL/GenBank/DDBJ databases">
        <title>Biodiversity and function of Thalassospira species in the particle-attached aromatic-hydrocarbon-degrading consortia from the surface seawater of the China South Sea.</title>
        <authorList>
            <person name="Dong C."/>
            <person name="Liu R."/>
            <person name="Shao Z."/>
        </authorList>
    </citation>
    <scope>NUCLEOTIDE SEQUENCE [LARGE SCALE GENOMIC DNA]</scope>
    <source>
        <strain evidence="1 2">139Z-12</strain>
    </source>
</reference>
<evidence type="ECO:0000313" key="2">
    <source>
        <dbReference type="Proteomes" id="UP000233365"/>
    </source>
</evidence>
<comment type="caution">
    <text evidence="1">The sequence shown here is derived from an EMBL/GenBank/DDBJ whole genome shotgun (WGS) entry which is preliminary data.</text>
</comment>
<dbReference type="EMBL" id="PGTS01000001">
    <property type="protein sequence ID" value="PKR52418.1"/>
    <property type="molecule type" value="Genomic_DNA"/>
</dbReference>
<name>A0ABX4RCU7_9PROT</name>
<evidence type="ECO:0008006" key="3">
    <source>
        <dbReference type="Google" id="ProtNLM"/>
    </source>
</evidence>
<dbReference type="Proteomes" id="UP000233365">
    <property type="component" value="Unassembled WGS sequence"/>
</dbReference>
<protein>
    <recommendedName>
        <fullName evidence="3">Secreted protein</fullName>
    </recommendedName>
</protein>
<organism evidence="1 2">
    <name type="scientific">Thalassospira povalilytica</name>
    <dbReference type="NCBI Taxonomy" id="732237"/>
    <lineage>
        <taxon>Bacteria</taxon>
        <taxon>Pseudomonadati</taxon>
        <taxon>Pseudomonadota</taxon>
        <taxon>Alphaproteobacteria</taxon>
        <taxon>Rhodospirillales</taxon>
        <taxon>Thalassospiraceae</taxon>
        <taxon>Thalassospira</taxon>
    </lineage>
</organism>
<gene>
    <name evidence="1" type="ORF">CU041_02100</name>
</gene>
<sequence length="101" mass="10754">MSDNRKCDGQSQQAIKYALPCLALPCLALPCRAVPCRAVPCRAVSCREGDAMGCESRTRPVVSAVGGGSIGGRFFWMLRGSQSDAGAPKWSSDRAWTSCLD</sequence>
<proteinExistence type="predicted"/>
<keyword evidence="2" id="KW-1185">Reference proteome</keyword>
<evidence type="ECO:0000313" key="1">
    <source>
        <dbReference type="EMBL" id="PKR52418.1"/>
    </source>
</evidence>
<accession>A0ABX4RCU7</accession>